<proteinExistence type="predicted"/>
<dbReference type="Proteomes" id="UP000638648">
    <property type="component" value="Unassembled WGS sequence"/>
</dbReference>
<dbReference type="Gene3D" id="3.40.630.30">
    <property type="match status" value="1"/>
</dbReference>
<gene>
    <name evidence="2" type="ORF">HEB94_002700</name>
</gene>
<evidence type="ECO:0000313" key="2">
    <source>
        <dbReference type="EMBL" id="MBE1605852.1"/>
    </source>
</evidence>
<dbReference type="SUPFAM" id="SSF55729">
    <property type="entry name" value="Acyl-CoA N-acyltransferases (Nat)"/>
    <property type="match status" value="2"/>
</dbReference>
<dbReference type="GO" id="GO:0016747">
    <property type="term" value="F:acyltransferase activity, transferring groups other than amino-acyl groups"/>
    <property type="evidence" value="ECO:0007669"/>
    <property type="project" value="InterPro"/>
</dbReference>
<evidence type="ECO:0000259" key="1">
    <source>
        <dbReference type="PROSITE" id="PS51186"/>
    </source>
</evidence>
<reference evidence="2" key="1">
    <citation type="submission" date="2020-10" db="EMBL/GenBank/DDBJ databases">
        <title>Sequencing the genomes of 1000 actinobacteria strains.</title>
        <authorList>
            <person name="Klenk H.-P."/>
        </authorList>
    </citation>
    <scope>NUCLEOTIDE SEQUENCE</scope>
    <source>
        <strain evidence="2">DSM 45354</strain>
    </source>
</reference>
<feature type="domain" description="N-acetyltransferase" evidence="1">
    <location>
        <begin position="2"/>
        <end position="166"/>
    </location>
</feature>
<dbReference type="PROSITE" id="PS51186">
    <property type="entry name" value="GNAT"/>
    <property type="match status" value="1"/>
</dbReference>
<protein>
    <submittedName>
        <fullName evidence="2">GNAT superfamily N-acetyltransferase</fullName>
    </submittedName>
</protein>
<name>A0A927R7Q8_9ACTN</name>
<dbReference type="CDD" id="cd04301">
    <property type="entry name" value="NAT_SF"/>
    <property type="match status" value="1"/>
</dbReference>
<dbReference type="AlphaFoldDB" id="A0A927R7Q8"/>
<organism evidence="2 3">
    <name type="scientific">Actinopolymorpha pittospori</name>
    <dbReference type="NCBI Taxonomy" id="648752"/>
    <lineage>
        <taxon>Bacteria</taxon>
        <taxon>Bacillati</taxon>
        <taxon>Actinomycetota</taxon>
        <taxon>Actinomycetes</taxon>
        <taxon>Propionibacteriales</taxon>
        <taxon>Actinopolymorphaceae</taxon>
        <taxon>Actinopolymorpha</taxon>
    </lineage>
</organism>
<keyword evidence="3" id="KW-1185">Reference proteome</keyword>
<dbReference type="Pfam" id="PF00583">
    <property type="entry name" value="Acetyltransf_1"/>
    <property type="match status" value="1"/>
</dbReference>
<dbReference type="InterPro" id="IPR016181">
    <property type="entry name" value="Acyl_CoA_acyltransferase"/>
</dbReference>
<comment type="caution">
    <text evidence="2">The sequence shown here is derived from an EMBL/GenBank/DDBJ whole genome shotgun (WGS) entry which is preliminary data.</text>
</comment>
<accession>A0A927R7Q8</accession>
<dbReference type="InterPro" id="IPR000182">
    <property type="entry name" value="GNAT_dom"/>
</dbReference>
<evidence type="ECO:0000313" key="3">
    <source>
        <dbReference type="Proteomes" id="UP000638648"/>
    </source>
</evidence>
<dbReference type="EMBL" id="JADBEM010000001">
    <property type="protein sequence ID" value="MBE1605852.1"/>
    <property type="molecule type" value="Genomic_DNA"/>
</dbReference>
<dbReference type="RefSeq" id="WP_192750078.1">
    <property type="nucleotide sequence ID" value="NZ_BAABJL010000206.1"/>
</dbReference>
<sequence>MLRIVTLTSPRDVAFGRWHEISVAVRRHDEVDPPLLGLDRQRDLFETDSSAQRRELLLAMQDECPVGAGEILLSLKDHAHPVEFAIWVLPDLRRRGIGSELLDHIRRRATEEAQTRMLTTVIGPPDRVLADAKFLERSTFTLANTMVGRTLRLPVGDAMLNELATKANARAGSYHIASWVGPCPGAYAERYARLRGLHLNDAQTGAVDVDRKRWDVARLREEEEQFFRSGLRVYTTAALDATSNLVAYTRVFVRTDELSLASQGQTLVVREHRGNRLGLAVKVANLRAVQAAEPMVNRIGTATAEHNSAMIAINQELGFQVHDGQSGVAAHGCVNPAEANELHPS</sequence>